<evidence type="ECO:0000256" key="1">
    <source>
        <dbReference type="SAM" id="MobiDB-lite"/>
    </source>
</evidence>
<feature type="compositionally biased region" description="Low complexity" evidence="1">
    <location>
        <begin position="125"/>
        <end position="135"/>
    </location>
</feature>
<feature type="compositionally biased region" description="Basic residues" evidence="1">
    <location>
        <begin position="94"/>
        <end position="111"/>
    </location>
</feature>
<evidence type="ECO:0000313" key="2">
    <source>
        <dbReference type="EMBL" id="KAG0007482.1"/>
    </source>
</evidence>
<feature type="compositionally biased region" description="Pro residues" evidence="1">
    <location>
        <begin position="112"/>
        <end position="124"/>
    </location>
</feature>
<proteinExistence type="predicted"/>
<evidence type="ECO:0000313" key="3">
    <source>
        <dbReference type="Proteomes" id="UP000703661"/>
    </source>
</evidence>
<dbReference type="Proteomes" id="UP000703661">
    <property type="component" value="Unassembled WGS sequence"/>
</dbReference>
<sequence>MPPKKAAAMGSKPNKKQKLGDHVSSGAGSNDKILSKEEEEEMSSALIAQLLAQEGGGDHGYYAEYNNDANYGSLGDGDYSDDDDDYRNDYNYKPKSRSKRGARHPRKKAKHAPPPQPKPAPAAPAAPKTPAAPKAPEVPETTVDAANSSEKPVTVVSTVEPSSTQAATDTQITKPSSTSVAESTTPTPTTTQSATETPSATTTTVSTAPATATTSATPATPTAVPKAKKPKDAPVGMNTGVYSEEEERAFVEALELFGRNWKMLFRDNIPLPPRILETGPGYTLSGNDLDPYSAAARPYLSQRLLDDPSLLPAQGGTRFTPQSGAIAKAERALAKEKKATEGAKEKEIVKDTVKEMKELR</sequence>
<name>A0A9P6MLW6_9FUNG</name>
<accession>A0A9P6MLW6</accession>
<reference evidence="2" key="1">
    <citation type="journal article" date="2020" name="Fungal Divers.">
        <title>Resolving the Mortierellaceae phylogeny through synthesis of multi-gene phylogenetics and phylogenomics.</title>
        <authorList>
            <person name="Vandepol N."/>
            <person name="Liber J."/>
            <person name="Desiro A."/>
            <person name="Na H."/>
            <person name="Kennedy M."/>
            <person name="Barry K."/>
            <person name="Grigoriev I.V."/>
            <person name="Miller A.N."/>
            <person name="O'Donnell K."/>
            <person name="Stajich J.E."/>
            <person name="Bonito G."/>
        </authorList>
    </citation>
    <scope>NUCLEOTIDE SEQUENCE</scope>
    <source>
        <strain evidence="2">NRRL 2769</strain>
    </source>
</reference>
<feature type="compositionally biased region" description="Polar residues" evidence="1">
    <location>
        <begin position="165"/>
        <end position="174"/>
    </location>
</feature>
<protein>
    <submittedName>
        <fullName evidence="2">Uncharacterized protein</fullName>
    </submittedName>
</protein>
<feature type="compositionally biased region" description="Low complexity" evidence="1">
    <location>
        <begin position="175"/>
        <end position="225"/>
    </location>
</feature>
<feature type="non-terminal residue" evidence="2">
    <location>
        <position position="1"/>
    </location>
</feature>
<gene>
    <name evidence="2" type="ORF">BGZ80_004612</name>
</gene>
<dbReference type="EMBL" id="JAAAID010002334">
    <property type="protein sequence ID" value="KAG0007482.1"/>
    <property type="molecule type" value="Genomic_DNA"/>
</dbReference>
<feature type="region of interest" description="Disordered" evidence="1">
    <location>
        <begin position="1"/>
        <end position="240"/>
    </location>
</feature>
<comment type="caution">
    <text evidence="2">The sequence shown here is derived from an EMBL/GenBank/DDBJ whole genome shotgun (WGS) entry which is preliminary data.</text>
</comment>
<feature type="compositionally biased region" description="Low complexity" evidence="1">
    <location>
        <begin position="148"/>
        <end position="164"/>
    </location>
</feature>
<organism evidence="2 3">
    <name type="scientific">Entomortierella chlamydospora</name>
    <dbReference type="NCBI Taxonomy" id="101097"/>
    <lineage>
        <taxon>Eukaryota</taxon>
        <taxon>Fungi</taxon>
        <taxon>Fungi incertae sedis</taxon>
        <taxon>Mucoromycota</taxon>
        <taxon>Mortierellomycotina</taxon>
        <taxon>Mortierellomycetes</taxon>
        <taxon>Mortierellales</taxon>
        <taxon>Mortierellaceae</taxon>
        <taxon>Entomortierella</taxon>
    </lineage>
</organism>
<keyword evidence="3" id="KW-1185">Reference proteome</keyword>
<dbReference type="AlphaFoldDB" id="A0A9P6MLW6"/>